<evidence type="ECO:0000256" key="13">
    <source>
        <dbReference type="ARBA" id="ARBA00039126"/>
    </source>
</evidence>
<evidence type="ECO:0000256" key="11">
    <source>
        <dbReference type="ARBA" id="ARBA00037117"/>
    </source>
</evidence>
<gene>
    <name evidence="19" type="ORF">EEDITHA_LOCUS13767</name>
</gene>
<evidence type="ECO:0000256" key="14">
    <source>
        <dbReference type="ARBA" id="ARBA00040768"/>
    </source>
</evidence>
<keyword evidence="18" id="KW-0472">Membrane</keyword>
<reference evidence="19" key="1">
    <citation type="submission" date="2022-03" db="EMBL/GenBank/DDBJ databases">
        <authorList>
            <person name="Tunstrom K."/>
        </authorList>
    </citation>
    <scope>NUCLEOTIDE SEQUENCE</scope>
</reference>
<keyword evidence="4" id="KW-0444">Lipid biosynthesis</keyword>
<keyword evidence="3" id="KW-0644">Prostaglandin metabolism</keyword>
<evidence type="ECO:0000256" key="17">
    <source>
        <dbReference type="ARBA" id="ARBA00048626"/>
    </source>
</evidence>
<keyword evidence="6" id="KW-0276">Fatty acid metabolism</keyword>
<evidence type="ECO:0000256" key="18">
    <source>
        <dbReference type="SAM" id="Phobius"/>
    </source>
</evidence>
<evidence type="ECO:0000256" key="9">
    <source>
        <dbReference type="ARBA" id="ARBA00023098"/>
    </source>
</evidence>
<keyword evidence="10" id="KW-0275">Fatty acid biosynthesis</keyword>
<comment type="subcellular location">
    <subcellularLocation>
        <location evidence="1">Cytoplasm</location>
        <location evidence="1">Cytosol</location>
    </subcellularLocation>
</comment>
<dbReference type="Proteomes" id="UP001153954">
    <property type="component" value="Unassembled WGS sequence"/>
</dbReference>
<evidence type="ECO:0000256" key="15">
    <source>
        <dbReference type="ARBA" id="ARBA00041838"/>
    </source>
</evidence>
<dbReference type="CDD" id="cd02970">
    <property type="entry name" value="PRX_like2"/>
    <property type="match status" value="1"/>
</dbReference>
<evidence type="ECO:0000256" key="5">
    <source>
        <dbReference type="ARBA" id="ARBA00022585"/>
    </source>
</evidence>
<evidence type="ECO:0000256" key="4">
    <source>
        <dbReference type="ARBA" id="ARBA00022516"/>
    </source>
</evidence>
<keyword evidence="2" id="KW-0963">Cytoplasm</keyword>
<evidence type="ECO:0000256" key="16">
    <source>
        <dbReference type="ARBA" id="ARBA00047917"/>
    </source>
</evidence>
<dbReference type="GO" id="GO:0005829">
    <property type="term" value="C:cytosol"/>
    <property type="evidence" value="ECO:0007669"/>
    <property type="project" value="UniProtKB-SubCell"/>
</dbReference>
<evidence type="ECO:0000256" key="12">
    <source>
        <dbReference type="ARBA" id="ARBA00037965"/>
    </source>
</evidence>
<comment type="similarity">
    <text evidence="12">Belongs to the peroxiredoxin-like PRXL2 family. Prostamide/prostaglandin F synthase subfamily.</text>
</comment>
<evidence type="ECO:0000313" key="20">
    <source>
        <dbReference type="Proteomes" id="UP001153954"/>
    </source>
</evidence>
<dbReference type="InterPro" id="IPR032801">
    <property type="entry name" value="PXL2A/B/C"/>
</dbReference>
<keyword evidence="8" id="KW-0560">Oxidoreductase</keyword>
<evidence type="ECO:0000256" key="7">
    <source>
        <dbReference type="ARBA" id="ARBA00022857"/>
    </source>
</evidence>
<dbReference type="AlphaFoldDB" id="A0AAU9UKT8"/>
<name>A0AAU9UKT8_EUPED</name>
<comment type="function">
    <text evidence="11">Catalyzes the reduction of prostaglandin-ethanolamide H(2) (prostamide H(2)) to prostamide F(2alpha) with NADPH as proton donor. Also able to reduce prostaglandin H(2) to prostaglandin F(2alpha).</text>
</comment>
<accession>A0AAU9UKT8</accession>
<feature type="transmembrane region" description="Helical" evidence="18">
    <location>
        <begin position="107"/>
        <end position="127"/>
    </location>
</feature>
<dbReference type="SUPFAM" id="SSF52833">
    <property type="entry name" value="Thioredoxin-like"/>
    <property type="match status" value="1"/>
</dbReference>
<keyword evidence="9" id="KW-0443">Lipid metabolism</keyword>
<proteinExistence type="inferred from homology"/>
<dbReference type="GO" id="GO:0047017">
    <property type="term" value="F:prostaglandin F synthase activity"/>
    <property type="evidence" value="ECO:0007669"/>
    <property type="project" value="TreeGrafter"/>
</dbReference>
<evidence type="ECO:0000256" key="2">
    <source>
        <dbReference type="ARBA" id="ARBA00022490"/>
    </source>
</evidence>
<comment type="caution">
    <text evidence="19">The sequence shown here is derived from an EMBL/GenBank/DDBJ whole genome shotgun (WGS) entry which is preliminary data.</text>
</comment>
<sequence>MTPDVNAIGSQKVKSIPGGESVEMRSFWQDQNVAIFFFRRWGCMFCRLWAKELSEIAPVLKKNNIKLVGIGVEDAGSKEFVDGKFFDGDLYYVEDRSTYQMLGFKRFNIVSLMTLVRICTMYAVIFFSDLYYVEDRSTYQMLGFKRFNIVSLMTSLFWKQSREAIAKGKSMGLGGDLKGDWVQTGGALFVEKGGKVLRHFSQTGPSDHLSNKDILKLFDLENEYKAETMANKKREELECNRRSLKPWRLILRECPLTPIHNIWAERRCKQSQV</sequence>
<keyword evidence="20" id="KW-1185">Reference proteome</keyword>
<dbReference type="GO" id="GO:0001516">
    <property type="term" value="P:prostaglandin biosynthetic process"/>
    <property type="evidence" value="ECO:0007669"/>
    <property type="project" value="UniProtKB-KW"/>
</dbReference>
<evidence type="ECO:0000256" key="3">
    <source>
        <dbReference type="ARBA" id="ARBA00022501"/>
    </source>
</evidence>
<comment type="catalytic activity">
    <reaction evidence="17">
        <text>prostamide F2alpha + [thioredoxin]-disulfide = prostamide H2 + [thioredoxin]-dithiol</text>
        <dbReference type="Rhea" id="RHEA:26373"/>
        <dbReference type="Rhea" id="RHEA-COMP:10698"/>
        <dbReference type="Rhea" id="RHEA-COMP:10700"/>
        <dbReference type="ChEBI" id="CHEBI:29950"/>
        <dbReference type="ChEBI" id="CHEBI:50058"/>
        <dbReference type="ChEBI" id="CHEBI:53081"/>
        <dbReference type="ChEBI" id="CHEBI:53082"/>
        <dbReference type="EC" id="1.11.1.20"/>
    </reaction>
</comment>
<dbReference type="InterPro" id="IPR036249">
    <property type="entry name" value="Thioredoxin-like_sf"/>
</dbReference>
<comment type="catalytic activity">
    <reaction evidence="16">
        <text>prostaglandin H2 + [thioredoxin]-dithiol = prostaglandin F2alpha + [thioredoxin]-disulfide</text>
        <dbReference type="Rhea" id="RHEA:28214"/>
        <dbReference type="Rhea" id="RHEA-COMP:10698"/>
        <dbReference type="Rhea" id="RHEA-COMP:10700"/>
        <dbReference type="ChEBI" id="CHEBI:29950"/>
        <dbReference type="ChEBI" id="CHEBI:50058"/>
        <dbReference type="ChEBI" id="CHEBI:57404"/>
        <dbReference type="ChEBI" id="CHEBI:57405"/>
        <dbReference type="EC" id="1.11.1.20"/>
    </reaction>
</comment>
<evidence type="ECO:0000256" key="6">
    <source>
        <dbReference type="ARBA" id="ARBA00022832"/>
    </source>
</evidence>
<keyword evidence="7" id="KW-0521">NADP</keyword>
<dbReference type="Pfam" id="PF13911">
    <property type="entry name" value="AhpC-TSA_2"/>
    <property type="match status" value="2"/>
</dbReference>
<keyword evidence="18" id="KW-0812">Transmembrane</keyword>
<dbReference type="EMBL" id="CAKOGL010000020">
    <property type="protein sequence ID" value="CAH2098672.1"/>
    <property type="molecule type" value="Genomic_DNA"/>
</dbReference>
<keyword evidence="5" id="KW-0643">Prostaglandin biosynthesis</keyword>
<keyword evidence="18" id="KW-1133">Transmembrane helix</keyword>
<evidence type="ECO:0000256" key="1">
    <source>
        <dbReference type="ARBA" id="ARBA00004514"/>
    </source>
</evidence>
<dbReference type="EC" id="1.11.1.20" evidence="13"/>
<protein>
    <recommendedName>
        <fullName evidence="14">Prostamide/prostaglandin F synthase</fullName>
        <ecNumber evidence="13">1.11.1.20</ecNumber>
    </recommendedName>
    <alternativeName>
        <fullName evidence="15">Peroxiredoxin-like 2B</fullName>
    </alternativeName>
</protein>
<organism evidence="19 20">
    <name type="scientific">Euphydryas editha</name>
    <name type="common">Edith's checkerspot</name>
    <dbReference type="NCBI Taxonomy" id="104508"/>
    <lineage>
        <taxon>Eukaryota</taxon>
        <taxon>Metazoa</taxon>
        <taxon>Ecdysozoa</taxon>
        <taxon>Arthropoda</taxon>
        <taxon>Hexapoda</taxon>
        <taxon>Insecta</taxon>
        <taxon>Pterygota</taxon>
        <taxon>Neoptera</taxon>
        <taxon>Endopterygota</taxon>
        <taxon>Lepidoptera</taxon>
        <taxon>Glossata</taxon>
        <taxon>Ditrysia</taxon>
        <taxon>Papilionoidea</taxon>
        <taxon>Nymphalidae</taxon>
        <taxon>Nymphalinae</taxon>
        <taxon>Euphydryas</taxon>
    </lineage>
</organism>
<evidence type="ECO:0000256" key="8">
    <source>
        <dbReference type="ARBA" id="ARBA00023002"/>
    </source>
</evidence>
<evidence type="ECO:0000313" key="19">
    <source>
        <dbReference type="EMBL" id="CAH2098672.1"/>
    </source>
</evidence>
<dbReference type="PANTHER" id="PTHR28630:SF29">
    <property type="entry name" value="PROSTAMIDE_PROSTAGLANDIN F SYNTHASE"/>
    <property type="match status" value="1"/>
</dbReference>
<dbReference type="PANTHER" id="PTHR28630">
    <property type="match status" value="1"/>
</dbReference>
<evidence type="ECO:0000256" key="10">
    <source>
        <dbReference type="ARBA" id="ARBA00023160"/>
    </source>
</evidence>
<dbReference type="Gene3D" id="3.40.30.10">
    <property type="entry name" value="Glutaredoxin"/>
    <property type="match status" value="1"/>
</dbReference>